<protein>
    <submittedName>
        <fullName evidence="3">Uncharacterized protein</fullName>
    </submittedName>
</protein>
<sequence length="337" mass="38557">MAEVIKVDSGGGYGQLLQVLLYFISFIAIIYALYKLFGLFKDLGHKVEEWIHNAKEFLDPSDLPNRVEQTARDIETIIKGTITGEQNTPEYNEAMSNLHYGGAEWEPGKVALPKDFHKTGEIKKYGTKVKPGETKTFAGGWYTETVVNNMVKCPYAGGELMTKEECLARKYGFSDYANFKAWLDSVKYRLKLEGKDPSNMSLDQLVQWGKRFDAEKKAKEKKQPRPQPSLGRRSNSKCEIPADKAAKMSEKEMCEYVAKNCPEALSHPSWRRTCSKYGITPPSSSNVVPGYKTNEEIMEVEAKRWEERARRYSSRKTNRKEQIYIPPVIRHPNIYAR</sequence>
<keyword evidence="2" id="KW-0472">Membrane</keyword>
<dbReference type="PATRIC" id="fig|1432656.3.peg.1652"/>
<dbReference type="Proteomes" id="UP000062043">
    <property type="component" value="Chromosome"/>
</dbReference>
<evidence type="ECO:0000313" key="4">
    <source>
        <dbReference type="Proteomes" id="UP000062043"/>
    </source>
</evidence>
<dbReference type="AlphaFoldDB" id="A0A0X1KNC7"/>
<evidence type="ECO:0000256" key="1">
    <source>
        <dbReference type="SAM" id="MobiDB-lite"/>
    </source>
</evidence>
<name>A0A0X1KNC7_9EURY</name>
<dbReference type="STRING" id="1432656.X802_08480"/>
<dbReference type="GeneID" id="27135685"/>
<evidence type="ECO:0000313" key="3">
    <source>
        <dbReference type="EMBL" id="AJC72801.1"/>
    </source>
</evidence>
<dbReference type="KEGG" id="tgy:X802_08480"/>
<feature type="transmembrane region" description="Helical" evidence="2">
    <location>
        <begin position="12"/>
        <end position="34"/>
    </location>
</feature>
<feature type="region of interest" description="Disordered" evidence="1">
    <location>
        <begin position="215"/>
        <end position="239"/>
    </location>
</feature>
<organism evidence="3 4">
    <name type="scientific">Thermococcus guaymasensis DSM 11113</name>
    <dbReference type="NCBI Taxonomy" id="1432656"/>
    <lineage>
        <taxon>Archaea</taxon>
        <taxon>Methanobacteriati</taxon>
        <taxon>Methanobacteriota</taxon>
        <taxon>Thermococci</taxon>
        <taxon>Thermococcales</taxon>
        <taxon>Thermococcaceae</taxon>
        <taxon>Thermococcus</taxon>
    </lineage>
</organism>
<proteinExistence type="predicted"/>
<reference evidence="3 4" key="1">
    <citation type="submission" date="2014-01" db="EMBL/GenBank/DDBJ databases">
        <title>Genome sequencing of Thermococcus guaymasensis.</title>
        <authorList>
            <person name="Zhang X."/>
            <person name="Alvare G."/>
            <person name="Fristensky B."/>
            <person name="Chen L."/>
            <person name="Suen T."/>
            <person name="Chen Q."/>
            <person name="Ma K."/>
        </authorList>
    </citation>
    <scope>NUCLEOTIDE SEQUENCE [LARGE SCALE GENOMIC DNA]</scope>
    <source>
        <strain evidence="3 4">DSM 11113</strain>
    </source>
</reference>
<keyword evidence="2" id="KW-1133">Transmembrane helix</keyword>
<keyword evidence="2" id="KW-0812">Transmembrane</keyword>
<evidence type="ECO:0000256" key="2">
    <source>
        <dbReference type="SAM" id="Phobius"/>
    </source>
</evidence>
<dbReference type="RefSeq" id="WP_062372767.1">
    <property type="nucleotide sequence ID" value="NZ_CP007140.1"/>
</dbReference>
<accession>A0A0X1KNC7</accession>
<dbReference type="OrthoDB" id="100804at2157"/>
<keyword evidence="4" id="KW-1185">Reference proteome</keyword>
<dbReference type="EMBL" id="CP007140">
    <property type="protein sequence ID" value="AJC72801.1"/>
    <property type="molecule type" value="Genomic_DNA"/>
</dbReference>
<gene>
    <name evidence="3" type="ORF">X802_08480</name>
</gene>